<dbReference type="InterPro" id="IPR009187">
    <property type="entry name" value="Prok_Ku"/>
</dbReference>
<dbReference type="CDD" id="cd00789">
    <property type="entry name" value="KU_like"/>
    <property type="match status" value="1"/>
</dbReference>
<proteinExistence type="inferred from homology"/>
<dbReference type="PIRSF" id="PIRSF006493">
    <property type="entry name" value="Prok_Ku"/>
    <property type="match status" value="1"/>
</dbReference>
<comment type="function">
    <text evidence="2">With LigD forms a non-homologous end joining (NHEJ) DNA repair enzyme, which repairs dsDNA breaks with reduced fidelity. Binds linear dsDNA with 5'- and 3'- overhangs but not closed circular dsDNA nor ssDNA. Recruits and stimulates the ligase activity of LigD.</text>
</comment>
<dbReference type="Pfam" id="PF02735">
    <property type="entry name" value="Ku"/>
    <property type="match status" value="1"/>
</dbReference>
<evidence type="ECO:0000313" key="5">
    <source>
        <dbReference type="EMBL" id="MBL0388572.1"/>
    </source>
</evidence>
<feature type="compositionally biased region" description="Polar residues" evidence="3">
    <location>
        <begin position="250"/>
        <end position="260"/>
    </location>
</feature>
<comment type="caution">
    <text evidence="5">The sequence shown here is derived from an EMBL/GenBank/DDBJ whole genome shotgun (WGS) entry which is preliminary data.</text>
</comment>
<comment type="similarity">
    <text evidence="2">Belongs to the prokaryotic Ku family.</text>
</comment>
<dbReference type="RefSeq" id="WP_201637534.1">
    <property type="nucleotide sequence ID" value="NZ_JAEQNB010000006.1"/>
</dbReference>
<name>A0ABS1JE76_9BACL</name>
<feature type="region of interest" description="Disordered" evidence="3">
    <location>
        <begin position="250"/>
        <end position="318"/>
    </location>
</feature>
<evidence type="ECO:0000256" key="1">
    <source>
        <dbReference type="ARBA" id="ARBA00023125"/>
    </source>
</evidence>
<gene>
    <name evidence="2" type="primary">ku</name>
    <name evidence="5" type="ORF">JJB07_18365</name>
</gene>
<evidence type="ECO:0000313" key="6">
    <source>
        <dbReference type="Proteomes" id="UP000602284"/>
    </source>
</evidence>
<dbReference type="HAMAP" id="MF_01875">
    <property type="entry name" value="Prokaryotic_Ku"/>
    <property type="match status" value="1"/>
</dbReference>
<dbReference type="InterPro" id="IPR016194">
    <property type="entry name" value="SPOC-like_C_dom_sf"/>
</dbReference>
<dbReference type="PANTHER" id="PTHR41251">
    <property type="entry name" value="NON-HOMOLOGOUS END JOINING PROTEIN KU"/>
    <property type="match status" value="1"/>
</dbReference>
<dbReference type="SMART" id="SM00559">
    <property type="entry name" value="Ku78"/>
    <property type="match status" value="1"/>
</dbReference>
<reference evidence="5 6" key="1">
    <citation type="submission" date="2021-01" db="EMBL/GenBank/DDBJ databases">
        <title>Tumebacillus sp. strain ITR2 16S ribosomal RNA gene Genome sequencing and assembly.</title>
        <authorList>
            <person name="Kang M."/>
        </authorList>
    </citation>
    <scope>NUCLEOTIDE SEQUENCE [LARGE SCALE GENOMIC DNA]</scope>
    <source>
        <strain evidence="5 6">ITR2</strain>
    </source>
</reference>
<keyword evidence="6" id="KW-1185">Reference proteome</keyword>
<organism evidence="5 6">
    <name type="scientific">Tumebacillus amylolyticus</name>
    <dbReference type="NCBI Taxonomy" id="2801339"/>
    <lineage>
        <taxon>Bacteria</taxon>
        <taxon>Bacillati</taxon>
        <taxon>Bacillota</taxon>
        <taxon>Bacilli</taxon>
        <taxon>Bacillales</taxon>
        <taxon>Alicyclobacillaceae</taxon>
        <taxon>Tumebacillus</taxon>
    </lineage>
</organism>
<sequence length="318" mass="35627">MHTMWKGSISFGLVNIPIKMFAATEDKDIKFRMLHEKCGTPVKNVRTCPHCEEELEWKEVVKGFEYQSGQFVIMSEEDMEKISPQRTKTIDILNFVSLTEIDPIYFNKSYYLAPEETGGKAYALLRQAMLDTGRIAVVKVIIRSAQMLAVLRVYDNVLVMESIYYPEEVRSTTQLPAIPAVGTVDENEMRVAKQLIESLATTFDPEQYRDEYRVALMEAIEQKVEGQEITTAQAPQRDQIQDLMAALQQSLNTSRPTTSAEESEKRVVGGNDTGPVDAIATPSKQDNVSVLHAVLGSTTGTAGGEKPKRRRRKAAAEE</sequence>
<keyword evidence="2" id="KW-0234">DNA repair</keyword>
<keyword evidence="1 2" id="KW-0238">DNA-binding</keyword>
<keyword evidence="2" id="KW-0227">DNA damage</keyword>
<dbReference type="Proteomes" id="UP000602284">
    <property type="component" value="Unassembled WGS sequence"/>
</dbReference>
<evidence type="ECO:0000256" key="2">
    <source>
        <dbReference type="HAMAP-Rule" id="MF_01875"/>
    </source>
</evidence>
<feature type="domain" description="Ku" evidence="4">
    <location>
        <begin position="52"/>
        <end position="180"/>
    </location>
</feature>
<dbReference type="Gene3D" id="2.40.290.10">
    <property type="match status" value="1"/>
</dbReference>
<protein>
    <recommendedName>
        <fullName evidence="2">Non-homologous end joining protein Ku</fullName>
    </recommendedName>
</protein>
<evidence type="ECO:0000256" key="3">
    <source>
        <dbReference type="SAM" id="MobiDB-lite"/>
    </source>
</evidence>
<feature type="compositionally biased region" description="Basic residues" evidence="3">
    <location>
        <begin position="307"/>
        <end position="318"/>
    </location>
</feature>
<dbReference type="SUPFAM" id="SSF100939">
    <property type="entry name" value="SPOC domain-like"/>
    <property type="match status" value="1"/>
</dbReference>
<keyword evidence="2" id="KW-0233">DNA recombination</keyword>
<dbReference type="NCBIfam" id="TIGR02772">
    <property type="entry name" value="Ku_bact"/>
    <property type="match status" value="1"/>
</dbReference>
<accession>A0ABS1JE76</accession>
<dbReference type="EMBL" id="JAEQNB010000006">
    <property type="protein sequence ID" value="MBL0388572.1"/>
    <property type="molecule type" value="Genomic_DNA"/>
</dbReference>
<comment type="subunit">
    <text evidence="2">Homodimer. Interacts with LigD.</text>
</comment>
<dbReference type="PANTHER" id="PTHR41251:SF1">
    <property type="entry name" value="NON-HOMOLOGOUS END JOINING PROTEIN KU"/>
    <property type="match status" value="1"/>
</dbReference>
<dbReference type="InterPro" id="IPR006164">
    <property type="entry name" value="DNA_bd_Ku70/Ku80"/>
</dbReference>
<evidence type="ECO:0000259" key="4">
    <source>
        <dbReference type="SMART" id="SM00559"/>
    </source>
</evidence>